<dbReference type="AlphaFoldDB" id="J9FB83"/>
<organism evidence="1">
    <name type="scientific">gut metagenome</name>
    <dbReference type="NCBI Taxonomy" id="749906"/>
    <lineage>
        <taxon>unclassified sequences</taxon>
        <taxon>metagenomes</taxon>
        <taxon>organismal metagenomes</taxon>
    </lineage>
</organism>
<name>J9FB83_9ZZZZ</name>
<gene>
    <name evidence="1" type="ORF">EVA_20191</name>
</gene>
<sequence>MSVWFFHIAVNIGRFSNGRSKITGNKRLPRSPFST</sequence>
<protein>
    <submittedName>
        <fullName evidence="1">Uncharacterized protein</fullName>
    </submittedName>
</protein>
<proteinExistence type="predicted"/>
<dbReference type="EMBL" id="AMCI01008009">
    <property type="protein sequence ID" value="EJW91703.1"/>
    <property type="molecule type" value="Genomic_DNA"/>
</dbReference>
<evidence type="ECO:0000313" key="1">
    <source>
        <dbReference type="EMBL" id="EJW91703.1"/>
    </source>
</evidence>
<comment type="caution">
    <text evidence="1">The sequence shown here is derived from an EMBL/GenBank/DDBJ whole genome shotgun (WGS) entry which is preliminary data.</text>
</comment>
<accession>J9FB83</accession>
<reference evidence="1" key="1">
    <citation type="journal article" date="2012" name="PLoS ONE">
        <title>Gene sets for utilization of primary and secondary nutrition supplies in the distal gut of endangered iberian lynx.</title>
        <authorList>
            <person name="Alcaide M."/>
            <person name="Messina E."/>
            <person name="Richter M."/>
            <person name="Bargiela R."/>
            <person name="Peplies J."/>
            <person name="Huws S.A."/>
            <person name="Newbold C.J."/>
            <person name="Golyshin P.N."/>
            <person name="Simon M.A."/>
            <person name="Lopez G."/>
            <person name="Yakimov M.M."/>
            <person name="Ferrer M."/>
        </authorList>
    </citation>
    <scope>NUCLEOTIDE SEQUENCE</scope>
</reference>